<sequence length="121" mass="12350">MYSNAVALLCVAAVVLTSHGSVMAKSLPGLRIADSVATPKRLEIVDPSAATSVQADTIESLTLVVAETVYIMSDGNIVPGNPSTTIPPFPTTSVTGVPTFSTVPTGTSAPNLTPPVFPGRK</sequence>
<feature type="signal peptide" evidence="2">
    <location>
        <begin position="1"/>
        <end position="24"/>
    </location>
</feature>
<feature type="region of interest" description="Disordered" evidence="1">
    <location>
        <begin position="97"/>
        <end position="121"/>
    </location>
</feature>
<evidence type="ECO:0000313" key="4">
    <source>
        <dbReference type="Proteomes" id="UP000069272"/>
    </source>
</evidence>
<dbReference type="Proteomes" id="UP000069272">
    <property type="component" value="Chromosome 2R"/>
</dbReference>
<feature type="compositionally biased region" description="Polar residues" evidence="1">
    <location>
        <begin position="97"/>
        <end position="111"/>
    </location>
</feature>
<dbReference type="EnsemblMetazoa" id="AALB008727-RA">
    <property type="protein sequence ID" value="AALB008727-PA"/>
    <property type="gene ID" value="AALB008727"/>
</dbReference>
<keyword evidence="4" id="KW-1185">Reference proteome</keyword>
<reference evidence="3 4" key="1">
    <citation type="journal article" date="2017" name="G3 (Bethesda)">
        <title>The Physical Genome Mapping of Anopheles albimanus Corrected Scaffold Misassemblies and Identified Interarm Rearrangements in Genus Anopheles.</title>
        <authorList>
            <person name="Artemov G.N."/>
            <person name="Peery A.N."/>
            <person name="Jiang X."/>
            <person name="Tu Z."/>
            <person name="Stegniy V.N."/>
            <person name="Sharakhova M.V."/>
            <person name="Sharakhov I.V."/>
        </authorList>
    </citation>
    <scope>NUCLEOTIDE SEQUENCE [LARGE SCALE GENOMIC DNA]</scope>
    <source>
        <strain evidence="3 4">ALBI9_A</strain>
    </source>
</reference>
<accession>A0A182FQA7</accession>
<evidence type="ECO:0000313" key="3">
    <source>
        <dbReference type="EnsemblMetazoa" id="AALB008727-PA"/>
    </source>
</evidence>
<feature type="chain" id="PRO_5043444651" evidence="2">
    <location>
        <begin position="25"/>
        <end position="121"/>
    </location>
</feature>
<protein>
    <submittedName>
        <fullName evidence="3">Uncharacterized protein</fullName>
    </submittedName>
</protein>
<dbReference type="VEuPathDB" id="VectorBase:AALB008727"/>
<name>A0A182FQA7_ANOAL</name>
<reference evidence="3" key="2">
    <citation type="submission" date="2022-08" db="UniProtKB">
        <authorList>
            <consortium name="EnsemblMetazoa"/>
        </authorList>
    </citation>
    <scope>IDENTIFICATION</scope>
    <source>
        <strain evidence="3">STECLA/ALBI9_A</strain>
    </source>
</reference>
<feature type="compositionally biased region" description="Pro residues" evidence="1">
    <location>
        <begin position="112"/>
        <end position="121"/>
    </location>
</feature>
<evidence type="ECO:0000256" key="2">
    <source>
        <dbReference type="SAM" id="SignalP"/>
    </source>
</evidence>
<proteinExistence type="predicted"/>
<keyword evidence="2" id="KW-0732">Signal</keyword>
<evidence type="ECO:0000256" key="1">
    <source>
        <dbReference type="SAM" id="MobiDB-lite"/>
    </source>
</evidence>
<dbReference type="AlphaFoldDB" id="A0A182FQA7"/>
<organism evidence="3 4">
    <name type="scientific">Anopheles albimanus</name>
    <name type="common">New world malaria mosquito</name>
    <dbReference type="NCBI Taxonomy" id="7167"/>
    <lineage>
        <taxon>Eukaryota</taxon>
        <taxon>Metazoa</taxon>
        <taxon>Ecdysozoa</taxon>
        <taxon>Arthropoda</taxon>
        <taxon>Hexapoda</taxon>
        <taxon>Insecta</taxon>
        <taxon>Pterygota</taxon>
        <taxon>Neoptera</taxon>
        <taxon>Endopterygota</taxon>
        <taxon>Diptera</taxon>
        <taxon>Nematocera</taxon>
        <taxon>Culicoidea</taxon>
        <taxon>Culicidae</taxon>
        <taxon>Anophelinae</taxon>
        <taxon>Anopheles</taxon>
    </lineage>
</organism>